<organism evidence="1 2">
    <name type="scientific">Crenichthys baileyi</name>
    <name type="common">White River springfish</name>
    <dbReference type="NCBI Taxonomy" id="28760"/>
    <lineage>
        <taxon>Eukaryota</taxon>
        <taxon>Metazoa</taxon>
        <taxon>Chordata</taxon>
        <taxon>Craniata</taxon>
        <taxon>Vertebrata</taxon>
        <taxon>Euteleostomi</taxon>
        <taxon>Actinopterygii</taxon>
        <taxon>Neopterygii</taxon>
        <taxon>Teleostei</taxon>
        <taxon>Neoteleostei</taxon>
        <taxon>Acanthomorphata</taxon>
        <taxon>Ovalentaria</taxon>
        <taxon>Atherinomorphae</taxon>
        <taxon>Cyprinodontiformes</taxon>
        <taxon>Goodeidae</taxon>
        <taxon>Crenichthys</taxon>
    </lineage>
</organism>
<evidence type="ECO:0000313" key="1">
    <source>
        <dbReference type="EMBL" id="KAK5609979.1"/>
    </source>
</evidence>
<protein>
    <submittedName>
        <fullName evidence="1">Uncharacterized protein</fullName>
    </submittedName>
</protein>
<sequence>MRAFPPDISRVDTGLVAIANRLQQRCQLSTSTPPLPAQRTPVPYVIRFLCCRQPPPSPSVYVCFGVEAGAPVPRGTVSLNAVCYDERFVLLCHLVPVFPVGFCAALRPPYDVSHQTIDRDMAKAPPVLDFGSWTDSTGGPSALEPKAHYDKASAATQLLCHSARMHTAQKHHRRDQAETPAPHTTFIG</sequence>
<name>A0AAV9RM58_9TELE</name>
<keyword evidence="2" id="KW-1185">Reference proteome</keyword>
<evidence type="ECO:0000313" key="2">
    <source>
        <dbReference type="Proteomes" id="UP001311232"/>
    </source>
</evidence>
<dbReference type="AlphaFoldDB" id="A0AAV9RM58"/>
<proteinExistence type="predicted"/>
<gene>
    <name evidence="1" type="ORF">CRENBAI_022350</name>
</gene>
<dbReference type="Proteomes" id="UP001311232">
    <property type="component" value="Unassembled WGS sequence"/>
</dbReference>
<dbReference type="EMBL" id="JAHHUM010001730">
    <property type="protein sequence ID" value="KAK5609979.1"/>
    <property type="molecule type" value="Genomic_DNA"/>
</dbReference>
<reference evidence="1 2" key="1">
    <citation type="submission" date="2021-06" db="EMBL/GenBank/DDBJ databases">
        <authorList>
            <person name="Palmer J.M."/>
        </authorList>
    </citation>
    <scope>NUCLEOTIDE SEQUENCE [LARGE SCALE GENOMIC DNA]</scope>
    <source>
        <strain evidence="1 2">MEX-2019</strain>
        <tissue evidence="1">Muscle</tissue>
    </source>
</reference>
<accession>A0AAV9RM58</accession>
<comment type="caution">
    <text evidence="1">The sequence shown here is derived from an EMBL/GenBank/DDBJ whole genome shotgun (WGS) entry which is preliminary data.</text>
</comment>